<dbReference type="OrthoDB" id="5125973at2"/>
<proteinExistence type="predicted"/>
<organism evidence="1 2">
    <name type="scientific">Streptomyces himastatinicus ATCC 53653</name>
    <dbReference type="NCBI Taxonomy" id="457427"/>
    <lineage>
        <taxon>Bacteria</taxon>
        <taxon>Bacillati</taxon>
        <taxon>Actinomycetota</taxon>
        <taxon>Actinomycetes</taxon>
        <taxon>Kitasatosporales</taxon>
        <taxon>Streptomycetaceae</taxon>
        <taxon>Streptomyces</taxon>
        <taxon>Streptomyces violaceusniger group</taxon>
    </lineage>
</organism>
<dbReference type="HOGENOM" id="CLU_2920796_0_0_11"/>
<name>D9WWU8_9ACTN</name>
<accession>D9WWU8</accession>
<sequence>MKITNPMGCRWCGLDKRPHFQQWKPPVGWHQWTQPTQEQIKERMLARRAASIDRSPDRPAV</sequence>
<gene>
    <name evidence="1" type="ORF">SSOG_09090</name>
</gene>
<dbReference type="Proteomes" id="UP000003963">
    <property type="component" value="Unassembled WGS sequence"/>
</dbReference>
<dbReference type="AlphaFoldDB" id="D9WWU8"/>
<reference evidence="1 2" key="1">
    <citation type="submission" date="2009-02" db="EMBL/GenBank/DDBJ databases">
        <title>Annotation of Streptomyces hygroscopicus strain ATCC 53653.</title>
        <authorList>
            <consortium name="The Broad Institute Genome Sequencing Platform"/>
            <consortium name="Broad Institute Microbial Sequencing Center"/>
            <person name="Fischbach M."/>
            <person name="Godfrey P."/>
            <person name="Ward D."/>
            <person name="Young S."/>
            <person name="Zeng Q."/>
            <person name="Koehrsen M."/>
            <person name="Alvarado L."/>
            <person name="Berlin A.M."/>
            <person name="Bochicchio J."/>
            <person name="Borenstein D."/>
            <person name="Chapman S.B."/>
            <person name="Chen Z."/>
            <person name="Engels R."/>
            <person name="Freedman E."/>
            <person name="Gellesch M."/>
            <person name="Goldberg J."/>
            <person name="Griggs A."/>
            <person name="Gujja S."/>
            <person name="Heilman E.R."/>
            <person name="Heiman D.I."/>
            <person name="Hepburn T.A."/>
            <person name="Howarth C."/>
            <person name="Jen D."/>
            <person name="Larson L."/>
            <person name="Lewis B."/>
            <person name="Mehta T."/>
            <person name="Park D."/>
            <person name="Pearson M."/>
            <person name="Richards J."/>
            <person name="Roberts A."/>
            <person name="Saif S."/>
            <person name="Shea T.D."/>
            <person name="Shenoy N."/>
            <person name="Sisk P."/>
            <person name="Stolte C."/>
            <person name="Sykes S.N."/>
            <person name="Thomson T."/>
            <person name="Walk T."/>
            <person name="White J."/>
            <person name="Yandava C."/>
            <person name="Straight P."/>
            <person name="Clardy J."/>
            <person name="Hung D."/>
            <person name="Kolter R."/>
            <person name="Mekalanos J."/>
            <person name="Walker S."/>
            <person name="Walsh C.T."/>
            <person name="Wieland-Brown L.C."/>
            <person name="Haas B."/>
            <person name="Nusbaum C."/>
            <person name="Birren B."/>
        </authorList>
    </citation>
    <scope>NUCLEOTIDE SEQUENCE [LARGE SCALE GENOMIC DNA]</scope>
    <source>
        <strain evidence="1 2">ATCC 53653</strain>
    </source>
</reference>
<dbReference type="EMBL" id="GG657755">
    <property type="protein sequence ID" value="EFL29376.1"/>
    <property type="molecule type" value="Genomic_DNA"/>
</dbReference>
<evidence type="ECO:0000313" key="1">
    <source>
        <dbReference type="EMBL" id="EFL29376.1"/>
    </source>
</evidence>
<dbReference type="RefSeq" id="WP_009721173.1">
    <property type="nucleotide sequence ID" value="NZ_GG657755.1"/>
</dbReference>
<keyword evidence="2" id="KW-1185">Reference proteome</keyword>
<evidence type="ECO:0000313" key="2">
    <source>
        <dbReference type="Proteomes" id="UP000003963"/>
    </source>
</evidence>
<dbReference type="STRING" id="457427.SSOG_09090"/>
<protein>
    <submittedName>
        <fullName evidence="1">Uncharacterized protein</fullName>
    </submittedName>
</protein>